<dbReference type="PANTHER" id="PTHR30336:SF4">
    <property type="entry name" value="ENVELOPE BIOGENESIS FACTOR ELYC"/>
    <property type="match status" value="1"/>
</dbReference>
<dbReference type="GO" id="GO:0000270">
    <property type="term" value="P:peptidoglycan metabolic process"/>
    <property type="evidence" value="ECO:0007669"/>
    <property type="project" value="TreeGrafter"/>
</dbReference>
<evidence type="ECO:0000256" key="1">
    <source>
        <dbReference type="SAM" id="Phobius"/>
    </source>
</evidence>
<organism evidence="3 4">
    <name type="scientific">Aerococcus kribbianus</name>
    <dbReference type="NCBI Taxonomy" id="2999064"/>
    <lineage>
        <taxon>Bacteria</taxon>
        <taxon>Bacillati</taxon>
        <taxon>Bacillota</taxon>
        <taxon>Bacilli</taxon>
        <taxon>Lactobacillales</taxon>
        <taxon>Aerococcaceae</taxon>
        <taxon>Aerococcus</taxon>
    </lineage>
</organism>
<dbReference type="AlphaFoldDB" id="A0A9X3FX77"/>
<dbReference type="Proteomes" id="UP001146670">
    <property type="component" value="Unassembled WGS sequence"/>
</dbReference>
<evidence type="ECO:0000313" key="4">
    <source>
        <dbReference type="Proteomes" id="UP001146670"/>
    </source>
</evidence>
<comment type="caution">
    <text evidence="3">The sequence shown here is derived from an EMBL/GenBank/DDBJ whole genome shotgun (WGS) entry which is preliminary data.</text>
</comment>
<dbReference type="InterPro" id="IPR003848">
    <property type="entry name" value="DUF218"/>
</dbReference>
<feature type="domain" description="DUF218" evidence="2">
    <location>
        <begin position="163"/>
        <end position="295"/>
    </location>
</feature>
<dbReference type="InterPro" id="IPR014729">
    <property type="entry name" value="Rossmann-like_a/b/a_fold"/>
</dbReference>
<name>A0A9X3FX77_9LACT</name>
<feature type="transmembrane region" description="Helical" evidence="1">
    <location>
        <begin position="325"/>
        <end position="343"/>
    </location>
</feature>
<feature type="transmembrane region" description="Helical" evidence="1">
    <location>
        <begin position="6"/>
        <end position="21"/>
    </location>
</feature>
<feature type="transmembrane region" description="Helical" evidence="1">
    <location>
        <begin position="63"/>
        <end position="84"/>
    </location>
</feature>
<dbReference type="PANTHER" id="PTHR30336">
    <property type="entry name" value="INNER MEMBRANE PROTEIN, PROBABLE PERMEASE"/>
    <property type="match status" value="1"/>
</dbReference>
<keyword evidence="1" id="KW-1133">Transmembrane helix</keyword>
<accession>A0A9X3FX77</accession>
<sequence>MLYLIALALFILGVLILLIAPRNLIDNLIILVALIVLGVAIVNDPQFGDNVSLQLFFYHLKTIAMVFAPLLMGLFGFGSISFAYHLYQEESSRLQLAVGVALGLILLAMTLFHYYQYYSMDDAFYERWVTVPSFAMAYFVLLFFNYLLVSLRLSLLVTEKKVDYLVILGARLDQKKGVSTDLKSRLDMAVRYLERHKFLYQNYPTIIVSGAQTQDSIQSSEAKLMSAYLVDQGIPSQKIIQEEEAHSTHDNFIFTRQIIEGHRRILQATPIAFVTSNYHLYRAYLYAHMEGIYQIIGLGAPSPLGDRIFGMIREFIAILFMHRKFHFMMTILLLGAGLAWVHYFA</sequence>
<feature type="transmembrane region" description="Helical" evidence="1">
    <location>
        <begin position="96"/>
        <end position="115"/>
    </location>
</feature>
<evidence type="ECO:0000313" key="3">
    <source>
        <dbReference type="EMBL" id="MCZ0726187.1"/>
    </source>
</evidence>
<protein>
    <submittedName>
        <fullName evidence="3">YdcF family protein</fullName>
    </submittedName>
</protein>
<proteinExistence type="predicted"/>
<keyword evidence="1" id="KW-0812">Transmembrane</keyword>
<dbReference type="Pfam" id="PF02698">
    <property type="entry name" value="DUF218"/>
    <property type="match status" value="1"/>
</dbReference>
<feature type="transmembrane region" description="Helical" evidence="1">
    <location>
        <begin position="28"/>
        <end position="43"/>
    </location>
</feature>
<dbReference type="RefSeq" id="WP_268752518.1">
    <property type="nucleotide sequence ID" value="NZ_JAPRFQ010000003.1"/>
</dbReference>
<dbReference type="GO" id="GO:0005886">
    <property type="term" value="C:plasma membrane"/>
    <property type="evidence" value="ECO:0007669"/>
    <property type="project" value="TreeGrafter"/>
</dbReference>
<keyword evidence="4" id="KW-1185">Reference proteome</keyword>
<dbReference type="Gene3D" id="3.40.50.620">
    <property type="entry name" value="HUPs"/>
    <property type="match status" value="1"/>
</dbReference>
<dbReference type="GO" id="GO:0043164">
    <property type="term" value="P:Gram-negative-bacterium-type cell wall biogenesis"/>
    <property type="evidence" value="ECO:0007669"/>
    <property type="project" value="TreeGrafter"/>
</dbReference>
<feature type="transmembrane region" description="Helical" evidence="1">
    <location>
        <begin position="135"/>
        <end position="155"/>
    </location>
</feature>
<evidence type="ECO:0000259" key="2">
    <source>
        <dbReference type="Pfam" id="PF02698"/>
    </source>
</evidence>
<keyword evidence="1" id="KW-0472">Membrane</keyword>
<dbReference type="CDD" id="cd06259">
    <property type="entry name" value="YdcF-like"/>
    <property type="match status" value="1"/>
</dbReference>
<dbReference type="EMBL" id="JAPRFR010000003">
    <property type="protein sequence ID" value="MCZ0726187.1"/>
    <property type="molecule type" value="Genomic_DNA"/>
</dbReference>
<reference evidence="3" key="1">
    <citation type="submission" date="2022-12" db="EMBL/GenBank/DDBJ databases">
        <title>Description and comparative metabolic analysis of Aerococcus sp. nov., isolated from the feces of a pig.</title>
        <authorList>
            <person name="Chang Y.-H."/>
        </authorList>
    </citation>
    <scope>NUCLEOTIDE SEQUENCE</scope>
    <source>
        <strain evidence="3">YH-aer222</strain>
    </source>
</reference>
<gene>
    <name evidence="3" type="ORF">OW157_06380</name>
</gene>
<dbReference type="InterPro" id="IPR051599">
    <property type="entry name" value="Cell_Envelope_Assoc"/>
</dbReference>